<proteinExistence type="inferred from homology"/>
<dbReference type="PANTHER" id="PTHR13738">
    <property type="entry name" value="TROPONIN I"/>
    <property type="match status" value="1"/>
</dbReference>
<dbReference type="SUPFAM" id="SSF90250">
    <property type="entry name" value="Troponin coil-coiled subunits"/>
    <property type="match status" value="1"/>
</dbReference>
<protein>
    <recommendedName>
        <fullName evidence="6">Troponin I</fullName>
    </recommendedName>
</protein>
<organism evidence="4 5">
    <name type="scientific">Meganyctiphanes norvegica</name>
    <name type="common">Northern krill</name>
    <name type="synonym">Thysanopoda norvegica</name>
    <dbReference type="NCBI Taxonomy" id="48144"/>
    <lineage>
        <taxon>Eukaryota</taxon>
        <taxon>Metazoa</taxon>
        <taxon>Ecdysozoa</taxon>
        <taxon>Arthropoda</taxon>
        <taxon>Crustacea</taxon>
        <taxon>Multicrustacea</taxon>
        <taxon>Malacostraca</taxon>
        <taxon>Eumalacostraca</taxon>
        <taxon>Eucarida</taxon>
        <taxon>Euphausiacea</taxon>
        <taxon>Euphausiidae</taxon>
        <taxon>Meganyctiphanes</taxon>
    </lineage>
</organism>
<feature type="compositionally biased region" description="Basic and acidic residues" evidence="3">
    <location>
        <begin position="1"/>
        <end position="22"/>
    </location>
</feature>
<dbReference type="Proteomes" id="UP001497623">
    <property type="component" value="Unassembled WGS sequence"/>
</dbReference>
<dbReference type="InterPro" id="IPR050875">
    <property type="entry name" value="Troponin_I"/>
</dbReference>
<dbReference type="Gene3D" id="1.20.5.350">
    <property type="match status" value="1"/>
</dbReference>
<keyword evidence="2" id="KW-0175">Coiled coil</keyword>
<keyword evidence="5" id="KW-1185">Reference proteome</keyword>
<feature type="coiled-coil region" evidence="2">
    <location>
        <begin position="38"/>
        <end position="68"/>
    </location>
</feature>
<dbReference type="GO" id="GO:0005861">
    <property type="term" value="C:troponin complex"/>
    <property type="evidence" value="ECO:0007669"/>
    <property type="project" value="InterPro"/>
</dbReference>
<feature type="region of interest" description="Disordered" evidence="3">
    <location>
        <begin position="1"/>
        <end position="31"/>
    </location>
</feature>
<dbReference type="InterPro" id="IPR001978">
    <property type="entry name" value="Troponin"/>
</dbReference>
<dbReference type="GO" id="GO:0006936">
    <property type="term" value="P:muscle contraction"/>
    <property type="evidence" value="ECO:0007669"/>
    <property type="project" value="TreeGrafter"/>
</dbReference>
<evidence type="ECO:0000313" key="5">
    <source>
        <dbReference type="Proteomes" id="UP001497623"/>
    </source>
</evidence>
<gene>
    <name evidence="4" type="ORF">MNOR_LOCUS23043</name>
</gene>
<accession>A0AAV2REC8</accession>
<evidence type="ECO:0000256" key="2">
    <source>
        <dbReference type="SAM" id="Coils"/>
    </source>
</evidence>
<comment type="similarity">
    <text evidence="1">Belongs to the troponin I family.</text>
</comment>
<name>A0AAV2REC8_MEGNR</name>
<dbReference type="AlphaFoldDB" id="A0AAV2REC8"/>
<evidence type="ECO:0008006" key="6">
    <source>
        <dbReference type="Google" id="ProtNLM"/>
    </source>
</evidence>
<evidence type="ECO:0000313" key="4">
    <source>
        <dbReference type="EMBL" id="CAL4122321.1"/>
    </source>
</evidence>
<dbReference type="InterPro" id="IPR038077">
    <property type="entry name" value="Troponin_sf"/>
</dbReference>
<sequence length="169" mass="20099">MGDDSDARKAEVRQRLQEEAEAKKKKKGFMTPARKSKLRMLLRKKAAEELKKEEAKRKEERIKIVRERCGEAKKLEVLREDELIDVVKGYYERILACESQKYDLELQTFINEYEICELNRKVQDLRGRFIRPQLKKVAKYEDKFAKLNKTANEFNVKAKLKHIEDPKEP</sequence>
<dbReference type="Pfam" id="PF00992">
    <property type="entry name" value="Troponin"/>
    <property type="match status" value="1"/>
</dbReference>
<evidence type="ECO:0000256" key="1">
    <source>
        <dbReference type="ARBA" id="ARBA00009930"/>
    </source>
</evidence>
<dbReference type="PANTHER" id="PTHR13738:SF1">
    <property type="entry name" value="TROPONIN I"/>
    <property type="match status" value="1"/>
</dbReference>
<dbReference type="EMBL" id="CAXKWB010019902">
    <property type="protein sequence ID" value="CAL4122321.1"/>
    <property type="molecule type" value="Genomic_DNA"/>
</dbReference>
<evidence type="ECO:0000256" key="3">
    <source>
        <dbReference type="SAM" id="MobiDB-lite"/>
    </source>
</evidence>
<comment type="caution">
    <text evidence="4">The sequence shown here is derived from an EMBL/GenBank/DDBJ whole genome shotgun (WGS) entry which is preliminary data.</text>
</comment>
<reference evidence="4 5" key="1">
    <citation type="submission" date="2024-05" db="EMBL/GenBank/DDBJ databases">
        <authorList>
            <person name="Wallberg A."/>
        </authorList>
    </citation>
    <scope>NUCLEOTIDE SEQUENCE [LARGE SCALE GENOMIC DNA]</scope>
</reference>